<comment type="caution">
    <text evidence="8">The sequence shown here is derived from an EMBL/GenBank/DDBJ whole genome shotgun (WGS) entry which is preliminary data.</text>
</comment>
<accession>A0A7W7QV22</accession>
<evidence type="ECO:0000256" key="4">
    <source>
        <dbReference type="ARBA" id="ARBA00022692"/>
    </source>
</evidence>
<name>A0A7W7QV22_9ACTN</name>
<feature type="transmembrane region" description="Helical" evidence="7">
    <location>
        <begin position="135"/>
        <end position="157"/>
    </location>
</feature>
<dbReference type="RefSeq" id="WP_184724273.1">
    <property type="nucleotide sequence ID" value="NZ_JACHJP010000013.1"/>
</dbReference>
<organism evidence="8 9">
    <name type="scientific">Streptosporangium saharense</name>
    <dbReference type="NCBI Taxonomy" id="1706840"/>
    <lineage>
        <taxon>Bacteria</taxon>
        <taxon>Bacillati</taxon>
        <taxon>Actinomycetota</taxon>
        <taxon>Actinomycetes</taxon>
        <taxon>Streptosporangiales</taxon>
        <taxon>Streptosporangiaceae</taxon>
        <taxon>Streptosporangium</taxon>
    </lineage>
</organism>
<evidence type="ECO:0000256" key="3">
    <source>
        <dbReference type="ARBA" id="ARBA00022475"/>
    </source>
</evidence>
<comment type="subcellular location">
    <subcellularLocation>
        <location evidence="1">Cell membrane</location>
        <topology evidence="1">Multi-pass membrane protein</topology>
    </subcellularLocation>
</comment>
<dbReference type="GO" id="GO:0005886">
    <property type="term" value="C:plasma membrane"/>
    <property type="evidence" value="ECO:0007669"/>
    <property type="project" value="UniProtKB-SubCell"/>
</dbReference>
<keyword evidence="6 7" id="KW-0472">Membrane</keyword>
<feature type="transmembrane region" description="Helical" evidence="7">
    <location>
        <begin position="26"/>
        <end position="44"/>
    </location>
</feature>
<reference evidence="8 9" key="1">
    <citation type="submission" date="2020-08" db="EMBL/GenBank/DDBJ databases">
        <title>Genomic Encyclopedia of Type Strains, Phase III (KMG-III): the genomes of soil and plant-associated and newly described type strains.</title>
        <authorList>
            <person name="Whitman W."/>
        </authorList>
    </citation>
    <scope>NUCLEOTIDE SEQUENCE [LARGE SCALE GENOMIC DNA]</scope>
    <source>
        <strain evidence="8 9">CECT 8840</strain>
    </source>
</reference>
<dbReference type="AlphaFoldDB" id="A0A7W7QV22"/>
<evidence type="ECO:0000256" key="6">
    <source>
        <dbReference type="ARBA" id="ARBA00023136"/>
    </source>
</evidence>
<feature type="transmembrane region" description="Helical" evidence="7">
    <location>
        <begin position="315"/>
        <end position="334"/>
    </location>
</feature>
<dbReference type="InterPro" id="IPR005524">
    <property type="entry name" value="DUF318"/>
</dbReference>
<feature type="transmembrane region" description="Helical" evidence="7">
    <location>
        <begin position="248"/>
        <end position="265"/>
    </location>
</feature>
<evidence type="ECO:0008006" key="10">
    <source>
        <dbReference type="Google" id="ProtNLM"/>
    </source>
</evidence>
<feature type="transmembrane region" description="Helical" evidence="7">
    <location>
        <begin position="272"/>
        <end position="295"/>
    </location>
</feature>
<dbReference type="InterPro" id="IPR052923">
    <property type="entry name" value="UPF0718"/>
</dbReference>
<keyword evidence="4 7" id="KW-0812">Transmembrane</keyword>
<dbReference type="Proteomes" id="UP000552644">
    <property type="component" value="Unassembled WGS sequence"/>
</dbReference>
<gene>
    <name evidence="8" type="ORF">FHS44_007451</name>
</gene>
<keyword evidence="9" id="KW-1185">Reference proteome</keyword>
<sequence length="335" mass="34853">MFGSRSGWDDEGVLPPDSWGRGTSRLPWGFAFVVVLLVVGRLTLTPHLTSPALRTWATVFVAVCVQALPFLVFGVALSAAITAFVPASFWTRALPRRPAAAVPVAGLAGAVLPGCECASVPVASGLMARGVTPAAALAFLLASPAINPVVLVATAVAFPGQPMMVVCRFGASLAVAVLTGWLWLRYGRREWLRVPSHAHGEGGRLARYGEAMRHDLLHAGGFLVVGALAAATLNVAVPREWLDAVGGVPWLAVPVMAVLAVLLSICSEADAFVAASMTAFPATAKLAFLVVGPMVDLKLIALQAGTFGRAFTVRFVPVTFALAVLVSVLFGGLLL</sequence>
<protein>
    <recommendedName>
        <fullName evidence="10">Permease</fullName>
    </recommendedName>
</protein>
<proteinExistence type="inferred from homology"/>
<feature type="transmembrane region" description="Helical" evidence="7">
    <location>
        <begin position="56"/>
        <end position="81"/>
    </location>
</feature>
<evidence type="ECO:0000256" key="2">
    <source>
        <dbReference type="ARBA" id="ARBA00006386"/>
    </source>
</evidence>
<evidence type="ECO:0000313" key="9">
    <source>
        <dbReference type="Proteomes" id="UP000552644"/>
    </source>
</evidence>
<dbReference type="Pfam" id="PF03773">
    <property type="entry name" value="ArsP_1"/>
    <property type="match status" value="1"/>
</dbReference>
<evidence type="ECO:0000313" key="8">
    <source>
        <dbReference type="EMBL" id="MBB4920302.1"/>
    </source>
</evidence>
<feature type="transmembrane region" description="Helical" evidence="7">
    <location>
        <begin position="216"/>
        <end position="236"/>
    </location>
</feature>
<dbReference type="EMBL" id="JACHJP010000013">
    <property type="protein sequence ID" value="MBB4920302.1"/>
    <property type="molecule type" value="Genomic_DNA"/>
</dbReference>
<dbReference type="PANTHER" id="PTHR34184">
    <property type="entry name" value="UPF0718 PROTEIN YCGR"/>
    <property type="match status" value="1"/>
</dbReference>
<comment type="similarity">
    <text evidence="2">Belongs to the UPF0718 family.</text>
</comment>
<keyword evidence="3" id="KW-1003">Cell membrane</keyword>
<keyword evidence="5 7" id="KW-1133">Transmembrane helix</keyword>
<feature type="transmembrane region" description="Helical" evidence="7">
    <location>
        <begin position="163"/>
        <end position="184"/>
    </location>
</feature>
<evidence type="ECO:0000256" key="5">
    <source>
        <dbReference type="ARBA" id="ARBA00022989"/>
    </source>
</evidence>
<dbReference type="PANTHER" id="PTHR34184:SF4">
    <property type="entry name" value="UPF0718 PROTEIN YCGR"/>
    <property type="match status" value="1"/>
</dbReference>
<evidence type="ECO:0000256" key="7">
    <source>
        <dbReference type="SAM" id="Phobius"/>
    </source>
</evidence>
<evidence type="ECO:0000256" key="1">
    <source>
        <dbReference type="ARBA" id="ARBA00004651"/>
    </source>
</evidence>
<feature type="transmembrane region" description="Helical" evidence="7">
    <location>
        <begin position="101"/>
        <end position="123"/>
    </location>
</feature>